<keyword evidence="1" id="KW-1133">Transmembrane helix</keyword>
<dbReference type="Proteomes" id="UP001497482">
    <property type="component" value="Chromosome 13"/>
</dbReference>
<dbReference type="AlphaFoldDB" id="A0AAV2JHQ4"/>
<keyword evidence="1" id="KW-0472">Membrane</keyword>
<evidence type="ECO:0000313" key="2">
    <source>
        <dbReference type="EMBL" id="CAL1577109.1"/>
    </source>
</evidence>
<protein>
    <submittedName>
        <fullName evidence="2">Uncharacterized protein</fullName>
    </submittedName>
</protein>
<sequence>MKFFQLSPAPYALALNTAGAPGSCVLGPSPLHCTSSFQPSIAPSEPAAGLVCGFLCACVRFLWMERRARAKNQGPPVPMRCAALTARDAALAAMREMG</sequence>
<feature type="transmembrane region" description="Helical" evidence="1">
    <location>
        <begin position="46"/>
        <end position="63"/>
    </location>
</feature>
<proteinExistence type="predicted"/>
<dbReference type="EMBL" id="OZ035835">
    <property type="protein sequence ID" value="CAL1577109.1"/>
    <property type="molecule type" value="Genomic_DNA"/>
</dbReference>
<gene>
    <name evidence="2" type="ORF">KC01_LOCUS8493</name>
</gene>
<keyword evidence="1" id="KW-0812">Transmembrane</keyword>
<reference evidence="2 3" key="1">
    <citation type="submission" date="2024-04" db="EMBL/GenBank/DDBJ databases">
        <authorList>
            <person name="Waldvogel A.-M."/>
            <person name="Schoenle A."/>
        </authorList>
    </citation>
    <scope>NUCLEOTIDE SEQUENCE [LARGE SCALE GENOMIC DNA]</scope>
</reference>
<name>A0AAV2JHQ4_KNICA</name>
<keyword evidence="3" id="KW-1185">Reference proteome</keyword>
<organism evidence="2 3">
    <name type="scientific">Knipowitschia caucasica</name>
    <name type="common">Caucasian dwarf goby</name>
    <name type="synonym">Pomatoschistus caucasicus</name>
    <dbReference type="NCBI Taxonomy" id="637954"/>
    <lineage>
        <taxon>Eukaryota</taxon>
        <taxon>Metazoa</taxon>
        <taxon>Chordata</taxon>
        <taxon>Craniata</taxon>
        <taxon>Vertebrata</taxon>
        <taxon>Euteleostomi</taxon>
        <taxon>Actinopterygii</taxon>
        <taxon>Neopterygii</taxon>
        <taxon>Teleostei</taxon>
        <taxon>Neoteleostei</taxon>
        <taxon>Acanthomorphata</taxon>
        <taxon>Gobiaria</taxon>
        <taxon>Gobiiformes</taxon>
        <taxon>Gobioidei</taxon>
        <taxon>Gobiidae</taxon>
        <taxon>Gobiinae</taxon>
        <taxon>Knipowitschia</taxon>
    </lineage>
</organism>
<evidence type="ECO:0000256" key="1">
    <source>
        <dbReference type="SAM" id="Phobius"/>
    </source>
</evidence>
<accession>A0AAV2JHQ4</accession>
<evidence type="ECO:0000313" key="3">
    <source>
        <dbReference type="Proteomes" id="UP001497482"/>
    </source>
</evidence>